<comment type="caution">
    <text evidence="1">The sequence shown here is derived from an EMBL/GenBank/DDBJ whole genome shotgun (WGS) entry which is preliminary data.</text>
</comment>
<dbReference type="RefSeq" id="WP_204629858.1">
    <property type="nucleotide sequence ID" value="NZ_JADIKF010000032.1"/>
</dbReference>
<reference evidence="1" key="1">
    <citation type="submission" date="2020-10" db="EMBL/GenBank/DDBJ databases">
        <title>Phylogeny of dyella-like bacteria.</title>
        <authorList>
            <person name="Fu J."/>
        </authorList>
    </citation>
    <scope>NUCLEOTIDE SEQUENCE</scope>
    <source>
        <strain evidence="1">DHON07</strain>
    </source>
</reference>
<organism evidence="1 2">
    <name type="scientific">Dyella mobilis</name>
    <dbReference type="NCBI Taxonomy" id="1849582"/>
    <lineage>
        <taxon>Bacteria</taxon>
        <taxon>Pseudomonadati</taxon>
        <taxon>Pseudomonadota</taxon>
        <taxon>Gammaproteobacteria</taxon>
        <taxon>Lysobacterales</taxon>
        <taxon>Rhodanobacteraceae</taxon>
        <taxon>Dyella</taxon>
    </lineage>
</organism>
<evidence type="ECO:0000313" key="1">
    <source>
        <dbReference type="EMBL" id="MBM7128245.1"/>
    </source>
</evidence>
<name>A0ABS2KBQ5_9GAMM</name>
<keyword evidence="2" id="KW-1185">Reference proteome</keyword>
<sequence>MDVYTAIPAMAVPDKHDYHHDQHPHPPIHCPHSPKDGLRMLLLKVLLPYRPSPRP</sequence>
<accession>A0ABS2KBQ5</accession>
<dbReference type="EMBL" id="JADIKF010000032">
    <property type="protein sequence ID" value="MBM7128245.1"/>
    <property type="molecule type" value="Genomic_DNA"/>
</dbReference>
<gene>
    <name evidence="1" type="ORF">ISS99_01810</name>
</gene>
<dbReference type="Proteomes" id="UP001430193">
    <property type="component" value="Unassembled WGS sequence"/>
</dbReference>
<proteinExistence type="predicted"/>
<protein>
    <submittedName>
        <fullName evidence="1">Uncharacterized protein</fullName>
    </submittedName>
</protein>
<evidence type="ECO:0000313" key="2">
    <source>
        <dbReference type="Proteomes" id="UP001430193"/>
    </source>
</evidence>